<feature type="domain" description="Aminoglycoside phosphotransferase" evidence="1">
    <location>
        <begin position="51"/>
        <end position="137"/>
    </location>
</feature>
<accession>A0A2I1D6I5</accession>
<dbReference type="Proteomes" id="UP000234254">
    <property type="component" value="Unassembled WGS sequence"/>
</dbReference>
<organism evidence="2 3">
    <name type="scientific">Aspergillus campestris (strain IBT 28561)</name>
    <dbReference type="NCBI Taxonomy" id="1392248"/>
    <lineage>
        <taxon>Eukaryota</taxon>
        <taxon>Fungi</taxon>
        <taxon>Dikarya</taxon>
        <taxon>Ascomycota</taxon>
        <taxon>Pezizomycotina</taxon>
        <taxon>Eurotiomycetes</taxon>
        <taxon>Eurotiomycetidae</taxon>
        <taxon>Eurotiales</taxon>
        <taxon>Aspergillaceae</taxon>
        <taxon>Aspergillus</taxon>
        <taxon>Aspergillus subgen. Circumdati</taxon>
    </lineage>
</organism>
<dbReference type="SUPFAM" id="SSF56112">
    <property type="entry name" value="Protein kinase-like (PK-like)"/>
    <property type="match status" value="1"/>
</dbReference>
<reference evidence="2" key="1">
    <citation type="submission" date="2016-12" db="EMBL/GenBank/DDBJ databases">
        <title>The genomes of Aspergillus section Nigri reveals drivers in fungal speciation.</title>
        <authorList>
            <consortium name="DOE Joint Genome Institute"/>
            <person name="Vesth T.C."/>
            <person name="Nybo J."/>
            <person name="Theobald S."/>
            <person name="Brandl J."/>
            <person name="Frisvad J.C."/>
            <person name="Nielsen K.F."/>
            <person name="Lyhne E.K."/>
            <person name="Kogle M.E."/>
            <person name="Kuo A."/>
            <person name="Riley R."/>
            <person name="Clum A."/>
            <person name="Nolan M."/>
            <person name="Lipzen A."/>
            <person name="Salamov A."/>
            <person name="Henrissat B."/>
            <person name="Wiebenga A."/>
            <person name="De vries R.P."/>
            <person name="Grigoriev I.V."/>
            <person name="Mortensen U.H."/>
            <person name="Andersen M.R."/>
            <person name="Baker S.E."/>
        </authorList>
    </citation>
    <scope>NUCLEOTIDE SEQUENCE</scope>
    <source>
        <strain evidence="2">IBT 28561</strain>
    </source>
</reference>
<dbReference type="AlphaFoldDB" id="A0A2I1D6I5"/>
<sequence>MSQQKTSSLKTYFDELEETNGDDECKAWLSRAFDSKVELAAFVAGSFNMSFRFSFDDGRPDVIIRFPKPGHTATAYRDEKIVNEVEFMEYLRQHTDIPIPRVHSWGLTAESPQRLGPFIIMDYVDGTLLSTILKQPDQEDMVLNQNVNSTTLDKIYDQITSYMFQLSRLTFTGIGTISRDRGSSATWNVAGRPLTYNMNELATVAGYPVEQFPNAPFDRASDFLRSVANEHLTHLRTQRNLADDAEIAQQRFIARHRFAQLISKYYPEDCGLSIPFCDDMRPSKMLVDPETLQITAVLDFEYTNSMPAELTYDPPWWLLLSGPEMWLEHCAMDEFVTLYEPRMEQFLRASNNPVVDRLSLPVCDSWRTGRFWFDYAARKSFDVDTIYWAALHNGDDDAGVELLDDKARAEMELFTQTKMEQLKAYKEECTARFSSET</sequence>
<dbReference type="Pfam" id="PF01636">
    <property type="entry name" value="APH"/>
    <property type="match status" value="1"/>
</dbReference>
<evidence type="ECO:0000313" key="2">
    <source>
        <dbReference type="EMBL" id="PKY05494.1"/>
    </source>
</evidence>
<dbReference type="Gene3D" id="3.30.200.20">
    <property type="entry name" value="Phosphorylase Kinase, domain 1"/>
    <property type="match status" value="1"/>
</dbReference>
<dbReference type="PANTHER" id="PTHR21310">
    <property type="entry name" value="AMINOGLYCOSIDE PHOSPHOTRANSFERASE-RELATED-RELATED"/>
    <property type="match status" value="1"/>
</dbReference>
<evidence type="ECO:0000259" key="1">
    <source>
        <dbReference type="Pfam" id="PF01636"/>
    </source>
</evidence>
<comment type="caution">
    <text evidence="2">The sequence shown here is derived from an EMBL/GenBank/DDBJ whole genome shotgun (WGS) entry which is preliminary data.</text>
</comment>
<proteinExistence type="predicted"/>
<dbReference type="OrthoDB" id="5412996at2759"/>
<keyword evidence="3" id="KW-1185">Reference proteome</keyword>
<evidence type="ECO:0000313" key="3">
    <source>
        <dbReference type="Proteomes" id="UP000234254"/>
    </source>
</evidence>
<dbReference type="InterPro" id="IPR011009">
    <property type="entry name" value="Kinase-like_dom_sf"/>
</dbReference>
<dbReference type="VEuPathDB" id="FungiDB:P168DRAFT_309811"/>
<dbReference type="EMBL" id="MSFM01000004">
    <property type="protein sequence ID" value="PKY05494.1"/>
    <property type="molecule type" value="Genomic_DNA"/>
</dbReference>
<dbReference type="PANTHER" id="PTHR21310:SF37">
    <property type="entry name" value="AMINOGLYCOSIDE PHOSPHOTRANSFERASE DOMAIN-CONTAINING PROTEIN"/>
    <property type="match status" value="1"/>
</dbReference>
<protein>
    <recommendedName>
        <fullName evidence="1">Aminoglycoside phosphotransferase domain-containing protein</fullName>
    </recommendedName>
</protein>
<dbReference type="RefSeq" id="XP_024694088.1">
    <property type="nucleotide sequence ID" value="XM_024839333.1"/>
</dbReference>
<dbReference type="InterPro" id="IPR002575">
    <property type="entry name" value="Aminoglycoside_PTrfase"/>
</dbReference>
<dbReference type="GeneID" id="36546857"/>
<dbReference type="InterPro" id="IPR051678">
    <property type="entry name" value="AGP_Transferase"/>
</dbReference>
<name>A0A2I1D6I5_ASPC2</name>
<gene>
    <name evidence="2" type="ORF">P168DRAFT_309811</name>
</gene>